<proteinExistence type="predicted"/>
<reference evidence="2" key="2">
    <citation type="submission" date="2021-08" db="EMBL/GenBank/DDBJ databases">
        <authorList>
            <person name="Tani A."/>
            <person name="Ola A."/>
            <person name="Ogura Y."/>
            <person name="Katsura K."/>
            <person name="Hayashi T."/>
        </authorList>
    </citation>
    <scope>NUCLEOTIDE SEQUENCE</scope>
    <source>
        <strain evidence="2">DSM 14458</strain>
    </source>
</reference>
<name>A0ABQ4V054_9HYPH</name>
<evidence type="ECO:0000313" key="2">
    <source>
        <dbReference type="EMBL" id="GJE76312.1"/>
    </source>
</evidence>
<dbReference type="PANTHER" id="PTHR43433">
    <property type="entry name" value="HYDROLASE, ALPHA/BETA FOLD FAMILY PROTEIN"/>
    <property type="match status" value="1"/>
</dbReference>
<dbReference type="Proteomes" id="UP001055093">
    <property type="component" value="Unassembled WGS sequence"/>
</dbReference>
<dbReference type="EMBL" id="BPRE01000008">
    <property type="protein sequence ID" value="GJE76312.1"/>
    <property type="molecule type" value="Genomic_DNA"/>
</dbReference>
<reference evidence="2" key="1">
    <citation type="journal article" date="2021" name="Front. Microbiol.">
        <title>Comprehensive Comparative Genomics and Phenotyping of Methylobacterium Species.</title>
        <authorList>
            <person name="Alessa O."/>
            <person name="Ogura Y."/>
            <person name="Fujitani Y."/>
            <person name="Takami H."/>
            <person name="Hayashi T."/>
            <person name="Sahin N."/>
            <person name="Tani A."/>
        </authorList>
    </citation>
    <scope>NUCLEOTIDE SEQUENCE</scope>
    <source>
        <strain evidence="2">DSM 14458</strain>
    </source>
</reference>
<dbReference type="Pfam" id="PF00561">
    <property type="entry name" value="Abhydrolase_1"/>
    <property type="match status" value="1"/>
</dbReference>
<accession>A0ABQ4V054</accession>
<comment type="caution">
    <text evidence="2">The sequence shown here is derived from an EMBL/GenBank/DDBJ whole genome shotgun (WGS) entry which is preliminary data.</text>
</comment>
<dbReference type="SUPFAM" id="SSF53474">
    <property type="entry name" value="alpha/beta-Hydrolases"/>
    <property type="match status" value="1"/>
</dbReference>
<dbReference type="InterPro" id="IPR000073">
    <property type="entry name" value="AB_hydrolase_1"/>
</dbReference>
<dbReference type="PRINTS" id="PR00111">
    <property type="entry name" value="ABHYDROLASE"/>
</dbReference>
<dbReference type="PANTHER" id="PTHR43433:SF5">
    <property type="entry name" value="AB HYDROLASE-1 DOMAIN-CONTAINING PROTEIN"/>
    <property type="match status" value="1"/>
</dbReference>
<dbReference type="Gene3D" id="3.40.50.1820">
    <property type="entry name" value="alpha/beta hydrolase"/>
    <property type="match status" value="1"/>
</dbReference>
<organism evidence="2 3">
    <name type="scientific">Methylorubrum suomiense</name>
    <dbReference type="NCBI Taxonomy" id="144191"/>
    <lineage>
        <taxon>Bacteria</taxon>
        <taxon>Pseudomonadati</taxon>
        <taxon>Pseudomonadota</taxon>
        <taxon>Alphaproteobacteria</taxon>
        <taxon>Hyphomicrobiales</taxon>
        <taxon>Methylobacteriaceae</taxon>
        <taxon>Methylorubrum</taxon>
    </lineage>
</organism>
<keyword evidence="3" id="KW-1185">Reference proteome</keyword>
<gene>
    <name evidence="2" type="primary">menH_2</name>
    <name evidence="2" type="ORF">BGCPKDLD_2904</name>
</gene>
<protein>
    <submittedName>
        <fullName evidence="2">2-succinyl-6-hydroxy-2, 4-cyclohexadiene-1-carboxylate synthase</fullName>
    </submittedName>
</protein>
<evidence type="ECO:0000259" key="1">
    <source>
        <dbReference type="Pfam" id="PF00561"/>
    </source>
</evidence>
<sequence>MPADWGRGKSRAMTQIRFRGPLTFRAAGRHVEVMQSFDSDGVEIAYIDVPAQGGTGDPVLLIHGFASNHAVNWVNTLWVKFLSEAGYRVVALDNRGHGRSEKLYEPDAYGADRMAGDGLRLLRHLDIERADVMGYSMGARIAAHLALDHPEAVRSLLIGGLGFHLVDGHGLPKGIAEALEAPAGTPAPNPTAAAFRLFAEQTKSDLKALAACIRCSRQTLSRAELSTIDTPTLVSVGTLDTVAGSGSELARLMPNARALDLPGRDHSTAVGDKLHRKGVLEFLAQRP</sequence>
<evidence type="ECO:0000313" key="3">
    <source>
        <dbReference type="Proteomes" id="UP001055093"/>
    </source>
</evidence>
<dbReference type="InterPro" id="IPR029058">
    <property type="entry name" value="AB_hydrolase_fold"/>
</dbReference>
<dbReference type="InterPro" id="IPR050471">
    <property type="entry name" value="AB_hydrolase"/>
</dbReference>
<feature type="domain" description="AB hydrolase-1" evidence="1">
    <location>
        <begin position="58"/>
        <end position="156"/>
    </location>
</feature>